<evidence type="ECO:0000313" key="2">
    <source>
        <dbReference type="Proteomes" id="UP000009183"/>
    </source>
</evidence>
<accession>F6HXJ4</accession>
<gene>
    <name evidence="1" type="ordered locus">VIT_09s0002g07970</name>
</gene>
<evidence type="ECO:0000313" key="1">
    <source>
        <dbReference type="EMBL" id="CCB59664.1"/>
    </source>
</evidence>
<protein>
    <submittedName>
        <fullName evidence="1">Uncharacterized protein</fullName>
    </submittedName>
</protein>
<keyword evidence="2" id="KW-1185">Reference proteome</keyword>
<reference evidence="2" key="1">
    <citation type="journal article" date="2007" name="Nature">
        <title>The grapevine genome sequence suggests ancestral hexaploidization in major angiosperm phyla.</title>
        <authorList>
            <consortium name="The French-Italian Public Consortium for Grapevine Genome Characterization."/>
            <person name="Jaillon O."/>
            <person name="Aury J.-M."/>
            <person name="Noel B."/>
            <person name="Policriti A."/>
            <person name="Clepet C."/>
            <person name="Casagrande A."/>
            <person name="Choisne N."/>
            <person name="Aubourg S."/>
            <person name="Vitulo N."/>
            <person name="Jubin C."/>
            <person name="Vezzi A."/>
            <person name="Legeai F."/>
            <person name="Hugueney P."/>
            <person name="Dasilva C."/>
            <person name="Horner D."/>
            <person name="Mica E."/>
            <person name="Jublot D."/>
            <person name="Poulain J."/>
            <person name="Bruyere C."/>
            <person name="Billault A."/>
            <person name="Segurens B."/>
            <person name="Gouyvenoux M."/>
            <person name="Ugarte E."/>
            <person name="Cattonaro F."/>
            <person name="Anthouard V."/>
            <person name="Vico V."/>
            <person name="Del Fabbro C."/>
            <person name="Alaux M."/>
            <person name="Di Gaspero G."/>
            <person name="Dumas V."/>
            <person name="Felice N."/>
            <person name="Paillard S."/>
            <person name="Juman I."/>
            <person name="Moroldo M."/>
            <person name="Scalabrin S."/>
            <person name="Canaguier A."/>
            <person name="Le Clainche I."/>
            <person name="Malacrida G."/>
            <person name="Durand E."/>
            <person name="Pesole G."/>
            <person name="Laucou V."/>
            <person name="Chatelet P."/>
            <person name="Merdinoglu D."/>
            <person name="Delledonne M."/>
            <person name="Pezzotti M."/>
            <person name="Lecharny A."/>
            <person name="Scarpelli C."/>
            <person name="Artiguenave F."/>
            <person name="Pe M.E."/>
            <person name="Valle G."/>
            <person name="Morgante M."/>
            <person name="Caboche M."/>
            <person name="Adam-Blondon A.-F."/>
            <person name="Weissenbach J."/>
            <person name="Quetier F."/>
            <person name="Wincker P."/>
        </authorList>
    </citation>
    <scope>NUCLEOTIDE SEQUENCE [LARGE SCALE GENOMIC DNA]</scope>
    <source>
        <strain evidence="2">cv. Pinot noir / PN40024</strain>
    </source>
</reference>
<dbReference type="InParanoid" id="F6HXJ4"/>
<dbReference type="ExpressionAtlas" id="F6HXJ4">
    <property type="expression patterns" value="baseline"/>
</dbReference>
<dbReference type="Proteomes" id="UP000009183">
    <property type="component" value="Chromosome 9"/>
</dbReference>
<dbReference type="AlphaFoldDB" id="F6HXJ4"/>
<organism evidence="1 2">
    <name type="scientific">Vitis vinifera</name>
    <name type="common">Grape</name>
    <dbReference type="NCBI Taxonomy" id="29760"/>
    <lineage>
        <taxon>Eukaryota</taxon>
        <taxon>Viridiplantae</taxon>
        <taxon>Streptophyta</taxon>
        <taxon>Embryophyta</taxon>
        <taxon>Tracheophyta</taxon>
        <taxon>Spermatophyta</taxon>
        <taxon>Magnoliopsida</taxon>
        <taxon>eudicotyledons</taxon>
        <taxon>Gunneridae</taxon>
        <taxon>Pentapetalae</taxon>
        <taxon>rosids</taxon>
        <taxon>Vitales</taxon>
        <taxon>Vitaceae</taxon>
        <taxon>Viteae</taxon>
        <taxon>Vitis</taxon>
    </lineage>
</organism>
<sequence length="48" mass="5050">MADVLIHGVPGGMLSVPYDMAGMPFRDAAVSQPAPIEGIDYCPCKRAT</sequence>
<dbReference type="PaxDb" id="29760-VIT_09s0002g07970.t01"/>
<name>F6HXJ4_VITVI</name>
<dbReference type="HOGENOM" id="CLU_3161059_0_0_1"/>
<dbReference type="EMBL" id="FN596494">
    <property type="protein sequence ID" value="CCB59664.1"/>
    <property type="molecule type" value="Genomic_DNA"/>
</dbReference>
<proteinExistence type="predicted"/>